<protein>
    <recommendedName>
        <fullName evidence="5">Flavodoxin-like domain-containing protein</fullName>
    </recommendedName>
</protein>
<gene>
    <name evidence="6" type="ORF">OGATHE_000932</name>
</gene>
<dbReference type="PANTHER" id="PTHR30546:SF23">
    <property type="entry name" value="FLAVOPROTEIN-LIKE PROTEIN YCP4-RELATED"/>
    <property type="match status" value="1"/>
</dbReference>
<evidence type="ECO:0000256" key="4">
    <source>
        <dbReference type="SAM" id="MobiDB-lite"/>
    </source>
</evidence>
<dbReference type="AlphaFoldDB" id="A0A9P8PS85"/>
<comment type="caution">
    <text evidence="6">The sequence shown here is derived from an EMBL/GenBank/DDBJ whole genome shotgun (WGS) entry which is preliminary data.</text>
</comment>
<dbReference type="EMBL" id="JAEUBD010000108">
    <property type="protein sequence ID" value="KAH3677458.1"/>
    <property type="molecule type" value="Genomic_DNA"/>
</dbReference>
<keyword evidence="7" id="KW-1185">Reference proteome</keyword>
<comment type="subcellular location">
    <subcellularLocation>
        <location evidence="1">Cell membrane</location>
        <topology evidence="1">Peripheral membrane protein</topology>
    </subcellularLocation>
</comment>
<evidence type="ECO:0000313" key="6">
    <source>
        <dbReference type="EMBL" id="KAH3677458.1"/>
    </source>
</evidence>
<dbReference type="PROSITE" id="PS50902">
    <property type="entry name" value="FLAVODOXIN_LIKE"/>
    <property type="match status" value="1"/>
</dbReference>
<accession>A0A9P8PS85</accession>
<evidence type="ECO:0000259" key="5">
    <source>
        <dbReference type="PROSITE" id="PS50902"/>
    </source>
</evidence>
<dbReference type="GO" id="GO:0003955">
    <property type="term" value="F:NAD(P)H dehydrogenase (quinone) activity"/>
    <property type="evidence" value="ECO:0007669"/>
    <property type="project" value="InterPro"/>
</dbReference>
<evidence type="ECO:0000256" key="3">
    <source>
        <dbReference type="ARBA" id="ARBA00053955"/>
    </source>
</evidence>
<dbReference type="InterPro" id="IPR005025">
    <property type="entry name" value="FMN_Rdtase-like_dom"/>
</dbReference>
<proteinExistence type="inferred from homology"/>
<dbReference type="InterPro" id="IPR010089">
    <property type="entry name" value="Flavoprotein_WrbA-like"/>
</dbReference>
<dbReference type="NCBIfam" id="TIGR01755">
    <property type="entry name" value="flav_wrbA"/>
    <property type="match status" value="1"/>
</dbReference>
<dbReference type="Proteomes" id="UP000788993">
    <property type="component" value="Unassembled WGS sequence"/>
</dbReference>
<comment type="function">
    <text evidence="3">Flavodoxin-like protein (FLP) that plays a role in cell wall integrity, oxidative stress protection and virulence. FLPs act as NAD(P)H quinone oxidoreductases. Reduces ubiquinone (coenzyme Q), enabling it to serve as an antioxidant in the membrane.</text>
</comment>
<evidence type="ECO:0000313" key="7">
    <source>
        <dbReference type="Proteomes" id="UP000788993"/>
    </source>
</evidence>
<dbReference type="Gene3D" id="3.40.50.360">
    <property type="match status" value="1"/>
</dbReference>
<dbReference type="GO" id="GO:0034599">
    <property type="term" value="P:cellular response to oxidative stress"/>
    <property type="evidence" value="ECO:0007669"/>
    <property type="project" value="UniProtKB-ARBA"/>
</dbReference>
<feature type="domain" description="Flavodoxin-like" evidence="5">
    <location>
        <begin position="4"/>
        <end position="192"/>
    </location>
</feature>
<sequence length="258" mass="27041">MAKFAIITYSTYGHITTLAKEVAKGIESAGAEAEVFRVPETLSQDVLELIHAPEKPEDIPEIKAEDLTKYDGFVFGFPTRFGAAPSQMTSLFDSTGALWASGALYHKPAAFFTSTGTGGGKETTIRNTLSFLSHHGMIYVPLGYAKAYSELSNVDEVQGSSPWGAGTIAGSDGSRVPTALELKTAYIQGQEFAEVATKLAAPLKTGATEVSEPAGEISASAPAEEKKASTTESEDAKKPETSASAAKSSEKSGCCVIV</sequence>
<dbReference type="PANTHER" id="PTHR30546">
    <property type="entry name" value="FLAVODOXIN-RELATED PROTEIN WRBA-RELATED"/>
    <property type="match status" value="1"/>
</dbReference>
<evidence type="ECO:0000256" key="1">
    <source>
        <dbReference type="ARBA" id="ARBA00004202"/>
    </source>
</evidence>
<dbReference type="FunFam" id="3.40.50.360:FF:000001">
    <property type="entry name" value="NAD(P)H dehydrogenase (Quinone) FQR1-like"/>
    <property type="match status" value="1"/>
</dbReference>
<comment type="similarity">
    <text evidence="2">Belongs to the WrbA family.</text>
</comment>
<dbReference type="GO" id="GO:0005886">
    <property type="term" value="C:plasma membrane"/>
    <property type="evidence" value="ECO:0007669"/>
    <property type="project" value="UniProtKB-SubCell"/>
</dbReference>
<name>A0A9P8PS85_9ASCO</name>
<feature type="region of interest" description="Disordered" evidence="4">
    <location>
        <begin position="207"/>
        <end position="258"/>
    </location>
</feature>
<dbReference type="NCBIfam" id="NF002999">
    <property type="entry name" value="PRK03767.1"/>
    <property type="match status" value="1"/>
</dbReference>
<dbReference type="Pfam" id="PF03358">
    <property type="entry name" value="FMN_red"/>
    <property type="match status" value="1"/>
</dbReference>
<evidence type="ECO:0000256" key="2">
    <source>
        <dbReference type="ARBA" id="ARBA00006961"/>
    </source>
</evidence>
<reference evidence="6" key="2">
    <citation type="submission" date="2021-01" db="EMBL/GenBank/DDBJ databases">
        <authorList>
            <person name="Schikora-Tamarit M.A."/>
        </authorList>
    </citation>
    <scope>NUCLEOTIDE SEQUENCE</scope>
    <source>
        <strain evidence="6">NCAIM Y.01608</strain>
    </source>
</reference>
<dbReference type="InterPro" id="IPR008254">
    <property type="entry name" value="Flavodoxin/NO_synth"/>
</dbReference>
<organism evidence="6 7">
    <name type="scientific">Ogataea polymorpha</name>
    <dbReference type="NCBI Taxonomy" id="460523"/>
    <lineage>
        <taxon>Eukaryota</taxon>
        <taxon>Fungi</taxon>
        <taxon>Dikarya</taxon>
        <taxon>Ascomycota</taxon>
        <taxon>Saccharomycotina</taxon>
        <taxon>Pichiomycetes</taxon>
        <taxon>Pichiales</taxon>
        <taxon>Pichiaceae</taxon>
        <taxon>Ogataea</taxon>
    </lineage>
</organism>
<dbReference type="InterPro" id="IPR029039">
    <property type="entry name" value="Flavoprotein-like_sf"/>
</dbReference>
<feature type="compositionally biased region" description="Basic and acidic residues" evidence="4">
    <location>
        <begin position="223"/>
        <end position="240"/>
    </location>
</feature>
<dbReference type="SUPFAM" id="SSF52218">
    <property type="entry name" value="Flavoproteins"/>
    <property type="match status" value="1"/>
</dbReference>
<dbReference type="GO" id="GO:0010181">
    <property type="term" value="F:FMN binding"/>
    <property type="evidence" value="ECO:0007669"/>
    <property type="project" value="InterPro"/>
</dbReference>
<reference evidence="6" key="1">
    <citation type="journal article" date="2021" name="Open Biol.">
        <title>Shared evolutionary footprints suggest mitochondrial oxidative damage underlies multiple complex I losses in fungi.</title>
        <authorList>
            <person name="Schikora-Tamarit M.A."/>
            <person name="Marcet-Houben M."/>
            <person name="Nosek J."/>
            <person name="Gabaldon T."/>
        </authorList>
    </citation>
    <scope>NUCLEOTIDE SEQUENCE</scope>
    <source>
        <strain evidence="6">NCAIM Y.01608</strain>
    </source>
</reference>